<comment type="caution">
    <text evidence="5">The sequence shown here is derived from an EMBL/GenBank/DDBJ whole genome shotgun (WGS) entry which is preliminary data.</text>
</comment>
<dbReference type="InterPro" id="IPR002772">
    <property type="entry name" value="Glyco_hydro_3_C"/>
</dbReference>
<dbReference type="GO" id="GO:0008422">
    <property type="term" value="F:beta-glucosidase activity"/>
    <property type="evidence" value="ECO:0007669"/>
    <property type="project" value="UniProtKB-ARBA"/>
</dbReference>
<reference evidence="5" key="1">
    <citation type="journal article" date="2021" name="PeerJ">
        <title>Extensive microbial diversity within the chicken gut microbiome revealed by metagenomics and culture.</title>
        <authorList>
            <person name="Gilroy R."/>
            <person name="Ravi A."/>
            <person name="Getino M."/>
            <person name="Pursley I."/>
            <person name="Horton D.L."/>
            <person name="Alikhan N.F."/>
            <person name="Baker D."/>
            <person name="Gharbi K."/>
            <person name="Hall N."/>
            <person name="Watson M."/>
            <person name="Adriaenssens E.M."/>
            <person name="Foster-Nyarko E."/>
            <person name="Jarju S."/>
            <person name="Secka A."/>
            <person name="Antonio M."/>
            <person name="Oren A."/>
            <person name="Chaudhuri R.R."/>
            <person name="La Ragione R."/>
            <person name="Hildebrand F."/>
            <person name="Pallen M.J."/>
        </authorList>
    </citation>
    <scope>NUCLEOTIDE SEQUENCE</scope>
    <source>
        <strain evidence="5">CHK121-7720</strain>
    </source>
</reference>
<organism evidence="5 6">
    <name type="scientific">Barnesiella viscericola</name>
    <dbReference type="NCBI Taxonomy" id="397865"/>
    <lineage>
        <taxon>Bacteria</taxon>
        <taxon>Pseudomonadati</taxon>
        <taxon>Bacteroidota</taxon>
        <taxon>Bacteroidia</taxon>
        <taxon>Bacteroidales</taxon>
        <taxon>Barnesiellaceae</taxon>
        <taxon>Barnesiella</taxon>
    </lineage>
</organism>
<dbReference type="InterPro" id="IPR026891">
    <property type="entry name" value="Fn3-like"/>
</dbReference>
<dbReference type="InterPro" id="IPR017853">
    <property type="entry name" value="GH"/>
</dbReference>
<comment type="similarity">
    <text evidence="1">Belongs to the glycosyl hydrolase 3 family.</text>
</comment>
<dbReference type="Gene3D" id="3.40.50.1700">
    <property type="entry name" value="Glycoside hydrolase family 3 C-terminal domain"/>
    <property type="match status" value="1"/>
</dbReference>
<dbReference type="SUPFAM" id="SSF51445">
    <property type="entry name" value="(Trans)glycosidases"/>
    <property type="match status" value="1"/>
</dbReference>
<dbReference type="GO" id="GO:0005975">
    <property type="term" value="P:carbohydrate metabolic process"/>
    <property type="evidence" value="ECO:0007669"/>
    <property type="project" value="InterPro"/>
</dbReference>
<evidence type="ECO:0000256" key="3">
    <source>
        <dbReference type="SAM" id="SignalP"/>
    </source>
</evidence>
<dbReference type="InterPro" id="IPR013783">
    <property type="entry name" value="Ig-like_fold"/>
</dbReference>
<evidence type="ECO:0000313" key="5">
    <source>
        <dbReference type="EMBL" id="HJG88813.1"/>
    </source>
</evidence>
<dbReference type="SUPFAM" id="SSF52279">
    <property type="entry name" value="Beta-D-glucan exohydrolase, C-terminal domain"/>
    <property type="match status" value="1"/>
</dbReference>
<dbReference type="Pfam" id="PF01915">
    <property type="entry name" value="Glyco_hydro_3_C"/>
    <property type="match status" value="1"/>
</dbReference>
<dbReference type="Pfam" id="PF14310">
    <property type="entry name" value="Fn3-like"/>
    <property type="match status" value="1"/>
</dbReference>
<evidence type="ECO:0000313" key="6">
    <source>
        <dbReference type="Proteomes" id="UP000757103"/>
    </source>
</evidence>
<dbReference type="RefSeq" id="WP_273305849.1">
    <property type="nucleotide sequence ID" value="NZ_DYUD01000015.1"/>
</dbReference>
<accession>A0A921MQH0</accession>
<evidence type="ECO:0000256" key="2">
    <source>
        <dbReference type="ARBA" id="ARBA00022801"/>
    </source>
</evidence>
<dbReference type="InterPro" id="IPR050288">
    <property type="entry name" value="Cellulose_deg_GH3"/>
</dbReference>
<feature type="signal peptide" evidence="3">
    <location>
        <begin position="1"/>
        <end position="22"/>
    </location>
</feature>
<proteinExistence type="inferred from homology"/>
<reference evidence="5" key="2">
    <citation type="submission" date="2021-09" db="EMBL/GenBank/DDBJ databases">
        <authorList>
            <person name="Gilroy R."/>
        </authorList>
    </citation>
    <scope>NUCLEOTIDE SEQUENCE</scope>
    <source>
        <strain evidence="5">CHK121-7720</strain>
    </source>
</reference>
<sequence length="736" mass="82578">MKHTLVTLFSVMLLTLTSRSLAQEPLPVYLDDSQPVEARIEDALSRMTLKEKIAIIHAQSKFSAPGCPRLGIPELWLSDGPHGVRMEFVWDDWNHADWTNDSCTAYPALTCLAATFNPDLAFRYGNAIGQEARYRKKDIILGPGVNIYRTPLSGRNFEYMGEDPYLSSRMVVPYVKGMQQNGVAACLKHFALNNQEKNRDNINVEVSDRALREIYLPAFKAGVQEGGVWAIMGSYNKFRGQYCSHNEILINQILKKEWGFDGVMLTDWGSAHDTDEAARNGLDLEMGSWTNGLTWGVSSAYDNYYLAQPFLKKIESGELPESLLDEKVRRVLRLCFRTNMNRNRPYGCKLTPEHTEIARRVAEEGIVLLKNENHFFPIAPGRYQKIAVIGENAVKRLSEGGGSSELKPQKEISPLEGMIEKYGREHIVFTLGYASGAPNYSNELPSGLDVDSLVQEAVKVAREADVVLFFGGLNKNFQQDCEGDDRRNMDLPFGQNELIERIIKANPNTGIILISGNAVSMPWLSKVDGLIQSWYLGSQGGPATANVISGEVNPSGKLPFSIPVKLEDNSAHYFGEESYPGVNGTQYYKDDILVGYRWYDTRKIKPQFPFGYGLSYTTFRYGKARTDKKNYTANESVKLTFTLKNSGAKAGAETVQVYMSQKKPSVLRPVKELKAFKKVYLQPGEEQVVELEIPVQSFAFYDEGLGDWKLENDKYTLHVASSSRKIHSTATIEVNN</sequence>
<dbReference type="PRINTS" id="PR00133">
    <property type="entry name" value="GLHYDRLASE3"/>
</dbReference>
<evidence type="ECO:0000259" key="4">
    <source>
        <dbReference type="SMART" id="SM01217"/>
    </source>
</evidence>
<dbReference type="PANTHER" id="PTHR42715">
    <property type="entry name" value="BETA-GLUCOSIDASE"/>
    <property type="match status" value="1"/>
</dbReference>
<feature type="chain" id="PRO_5036835804" evidence="3">
    <location>
        <begin position="23"/>
        <end position="736"/>
    </location>
</feature>
<dbReference type="InterPro" id="IPR001764">
    <property type="entry name" value="Glyco_hydro_3_N"/>
</dbReference>
<dbReference type="Gene3D" id="2.60.40.10">
    <property type="entry name" value="Immunoglobulins"/>
    <property type="match status" value="1"/>
</dbReference>
<evidence type="ECO:0000256" key="1">
    <source>
        <dbReference type="ARBA" id="ARBA00005336"/>
    </source>
</evidence>
<dbReference type="EMBL" id="DYUD01000015">
    <property type="protein sequence ID" value="HJG88813.1"/>
    <property type="molecule type" value="Genomic_DNA"/>
</dbReference>
<name>A0A921MQH0_9BACT</name>
<feature type="domain" description="Fibronectin type III-like" evidence="4">
    <location>
        <begin position="653"/>
        <end position="723"/>
    </location>
</feature>
<dbReference type="FunFam" id="2.60.40.10:FF:000495">
    <property type="entry name" value="Periplasmic beta-glucosidase"/>
    <property type="match status" value="1"/>
</dbReference>
<dbReference type="InterPro" id="IPR036881">
    <property type="entry name" value="Glyco_hydro_3_C_sf"/>
</dbReference>
<keyword evidence="3" id="KW-0732">Signal</keyword>
<dbReference type="InterPro" id="IPR036962">
    <property type="entry name" value="Glyco_hydro_3_N_sf"/>
</dbReference>
<keyword evidence="2 5" id="KW-0378">Hydrolase</keyword>
<dbReference type="Proteomes" id="UP000757103">
    <property type="component" value="Unassembled WGS sequence"/>
</dbReference>
<protein>
    <submittedName>
        <fullName evidence="5">Glycoside hydrolase family 3 C-terminal domain-containing protein</fullName>
    </submittedName>
</protein>
<dbReference type="PANTHER" id="PTHR42715:SF10">
    <property type="entry name" value="BETA-GLUCOSIDASE"/>
    <property type="match status" value="1"/>
</dbReference>
<dbReference type="Gene3D" id="3.20.20.300">
    <property type="entry name" value="Glycoside hydrolase, family 3, N-terminal domain"/>
    <property type="match status" value="1"/>
</dbReference>
<dbReference type="Pfam" id="PF00933">
    <property type="entry name" value="Glyco_hydro_3"/>
    <property type="match status" value="1"/>
</dbReference>
<gene>
    <name evidence="5" type="ORF">K8U91_04965</name>
</gene>
<dbReference type="SMART" id="SM01217">
    <property type="entry name" value="Fn3_like"/>
    <property type="match status" value="1"/>
</dbReference>
<dbReference type="AlphaFoldDB" id="A0A921MQH0"/>